<evidence type="ECO:0000313" key="3">
    <source>
        <dbReference type="Proteomes" id="UP000186817"/>
    </source>
</evidence>
<dbReference type="OrthoDB" id="408322at2759"/>
<protein>
    <recommendedName>
        <fullName evidence="1">Methyltransferase FkbM domain-containing protein</fullName>
    </recommendedName>
</protein>
<dbReference type="GO" id="GO:0005794">
    <property type="term" value="C:Golgi apparatus"/>
    <property type="evidence" value="ECO:0007669"/>
    <property type="project" value="TreeGrafter"/>
</dbReference>
<accession>A0A1Q9E6I3</accession>
<dbReference type="GO" id="GO:0031902">
    <property type="term" value="C:late endosome membrane"/>
    <property type="evidence" value="ECO:0007669"/>
    <property type="project" value="TreeGrafter"/>
</dbReference>
<dbReference type="GO" id="GO:0006888">
    <property type="term" value="P:endoplasmic reticulum to Golgi vesicle-mediated transport"/>
    <property type="evidence" value="ECO:0007669"/>
    <property type="project" value="TreeGrafter"/>
</dbReference>
<dbReference type="Proteomes" id="UP000186817">
    <property type="component" value="Unassembled WGS sequence"/>
</dbReference>
<proteinExistence type="predicted"/>
<name>A0A1Q9E6I3_SYMMI</name>
<dbReference type="PANTHER" id="PTHR34009:SF2">
    <property type="entry name" value="PROTEIN STAR"/>
    <property type="match status" value="1"/>
</dbReference>
<dbReference type="InterPro" id="IPR029063">
    <property type="entry name" value="SAM-dependent_MTases_sf"/>
</dbReference>
<dbReference type="InterPro" id="IPR006342">
    <property type="entry name" value="FkbM_mtfrase"/>
</dbReference>
<comment type="caution">
    <text evidence="2">The sequence shown here is derived from an EMBL/GenBank/DDBJ whole genome shotgun (WGS) entry which is preliminary data.</text>
</comment>
<keyword evidence="3" id="KW-1185">Reference proteome</keyword>
<dbReference type="SUPFAM" id="SSF53335">
    <property type="entry name" value="S-adenosyl-L-methionine-dependent methyltransferases"/>
    <property type="match status" value="1"/>
</dbReference>
<gene>
    <name evidence="2" type="ORF">AK812_SmicGene14027</name>
</gene>
<feature type="domain" description="Methyltransferase FkbM" evidence="1">
    <location>
        <begin position="320"/>
        <end position="394"/>
    </location>
</feature>
<dbReference type="GO" id="GO:0005789">
    <property type="term" value="C:endoplasmic reticulum membrane"/>
    <property type="evidence" value="ECO:0007669"/>
    <property type="project" value="TreeGrafter"/>
</dbReference>
<dbReference type="GO" id="GO:0016197">
    <property type="term" value="P:endosomal transport"/>
    <property type="evidence" value="ECO:0007669"/>
    <property type="project" value="TreeGrafter"/>
</dbReference>
<dbReference type="Gene3D" id="3.40.50.150">
    <property type="entry name" value="Vaccinia Virus protein VP39"/>
    <property type="match status" value="1"/>
</dbReference>
<dbReference type="Pfam" id="PF05050">
    <property type="entry name" value="Methyltransf_21"/>
    <property type="match status" value="1"/>
</dbReference>
<dbReference type="EMBL" id="LSRX01000248">
    <property type="protein sequence ID" value="OLQ03021.1"/>
    <property type="molecule type" value="Genomic_DNA"/>
</dbReference>
<dbReference type="GO" id="GO:0005886">
    <property type="term" value="C:plasma membrane"/>
    <property type="evidence" value="ECO:0007669"/>
    <property type="project" value="TreeGrafter"/>
</dbReference>
<evidence type="ECO:0000313" key="2">
    <source>
        <dbReference type="EMBL" id="OLQ03021.1"/>
    </source>
</evidence>
<dbReference type="AlphaFoldDB" id="A0A1Q9E6I3"/>
<dbReference type="PANTHER" id="PTHR34009">
    <property type="entry name" value="PROTEIN STAR"/>
    <property type="match status" value="1"/>
</dbReference>
<evidence type="ECO:0000259" key="1">
    <source>
        <dbReference type="Pfam" id="PF05050"/>
    </source>
</evidence>
<dbReference type="InterPro" id="IPR053202">
    <property type="entry name" value="EGF_Rcpt_Signaling_Reg"/>
</dbReference>
<sequence length="479" mass="53998">MWRLAAFVVFLASSLDVVRDDGLRAEFGHLWNMVVINQQSRNVSQGEAPAIRRACQFGVSTATFDVADWMLSFADPPLEELEIIDVLDSGEGMLALASELQRRFGRRVRLAGGHGKWQRPPLPMSQTEQENGDICDLVLFSKVSTRFTLERIMDRVGSHVVTIWASDECISETTEVASPACAHLNTFWERTYLMMRGYCLGRICASRVLKSILQDPNVLELRCDEFRTEQGSNASISEFGQDWFILRNFLGLDAKGIYVDVGASLPFDYSNTVMLDRCLGWQGLCVEPNPQLSFILEAYRSCQVFTNCVDEAGLTGRPFADRDGKVEFHADCLTLTEILREGGLSGRRIDLLSIDVEHQELAVLRGLSFEEFDIRIIVVEVTRGARWLEVDSILLPKGYAKVAVLGRDVVYVRLEELQHQGDDWPLFGKLGSAKAALPPGWAEFHQRVLDEEMEEEMRQERHAFYAGLRRTKPAPLDPA</sequence>
<organism evidence="2 3">
    <name type="scientific">Symbiodinium microadriaticum</name>
    <name type="common">Dinoflagellate</name>
    <name type="synonym">Zooxanthella microadriatica</name>
    <dbReference type="NCBI Taxonomy" id="2951"/>
    <lineage>
        <taxon>Eukaryota</taxon>
        <taxon>Sar</taxon>
        <taxon>Alveolata</taxon>
        <taxon>Dinophyceae</taxon>
        <taxon>Suessiales</taxon>
        <taxon>Symbiodiniaceae</taxon>
        <taxon>Symbiodinium</taxon>
    </lineage>
</organism>
<reference evidence="2 3" key="1">
    <citation type="submission" date="2016-02" db="EMBL/GenBank/DDBJ databases">
        <title>Genome analysis of coral dinoflagellate symbionts highlights evolutionary adaptations to a symbiotic lifestyle.</title>
        <authorList>
            <person name="Aranda M."/>
            <person name="Li Y."/>
            <person name="Liew Y.J."/>
            <person name="Baumgarten S."/>
            <person name="Simakov O."/>
            <person name="Wilson M."/>
            <person name="Piel J."/>
            <person name="Ashoor H."/>
            <person name="Bougouffa S."/>
            <person name="Bajic V.B."/>
            <person name="Ryu T."/>
            <person name="Ravasi T."/>
            <person name="Bayer T."/>
            <person name="Micklem G."/>
            <person name="Kim H."/>
            <person name="Bhak J."/>
            <person name="Lajeunesse T.C."/>
            <person name="Voolstra C.R."/>
        </authorList>
    </citation>
    <scope>NUCLEOTIDE SEQUENCE [LARGE SCALE GENOMIC DNA]</scope>
    <source>
        <strain evidence="2 3">CCMP2467</strain>
    </source>
</reference>